<dbReference type="AlphaFoldDB" id="A0A7C4S5H0"/>
<accession>A0A7C4S5H0</accession>
<dbReference type="PANTHER" id="PTHR43849:SF2">
    <property type="entry name" value="BLL3936 PROTEIN"/>
    <property type="match status" value="1"/>
</dbReference>
<organism evidence="3">
    <name type="scientific">Geoglobus ahangari</name>
    <dbReference type="NCBI Taxonomy" id="113653"/>
    <lineage>
        <taxon>Archaea</taxon>
        <taxon>Methanobacteriati</taxon>
        <taxon>Methanobacteriota</taxon>
        <taxon>Archaeoglobi</taxon>
        <taxon>Archaeoglobales</taxon>
        <taxon>Archaeoglobaceae</taxon>
        <taxon>Geoglobus</taxon>
    </lineage>
</organism>
<feature type="transmembrane region" description="Helical" evidence="1">
    <location>
        <begin position="609"/>
        <end position="627"/>
    </location>
</feature>
<feature type="transmembrane region" description="Helical" evidence="1">
    <location>
        <begin position="554"/>
        <end position="572"/>
    </location>
</feature>
<feature type="transmembrane region" description="Helical" evidence="1">
    <location>
        <begin position="584"/>
        <end position="603"/>
    </location>
</feature>
<feature type="transmembrane region" description="Helical" evidence="1">
    <location>
        <begin position="403"/>
        <end position="429"/>
    </location>
</feature>
<feature type="transmembrane region" description="Helical" evidence="1">
    <location>
        <begin position="441"/>
        <end position="457"/>
    </location>
</feature>
<reference evidence="3" key="1">
    <citation type="journal article" date="2020" name="mSystems">
        <title>Genome- and Community-Level Interaction Insights into Carbon Utilization and Element Cycling Functions of Hydrothermarchaeota in Hydrothermal Sediment.</title>
        <authorList>
            <person name="Zhou Z."/>
            <person name="Liu Y."/>
            <person name="Xu W."/>
            <person name="Pan J."/>
            <person name="Luo Z.H."/>
            <person name="Li M."/>
        </authorList>
    </citation>
    <scope>NUCLEOTIDE SEQUENCE [LARGE SCALE GENOMIC DNA]</scope>
    <source>
        <strain evidence="3">SpSt-62</strain>
    </source>
</reference>
<proteinExistence type="predicted"/>
<dbReference type="NCBIfam" id="TIGR02123">
    <property type="entry name" value="TRAP_fused"/>
    <property type="match status" value="1"/>
</dbReference>
<sequence length="631" mass="67838">MSKLNRIVAIGVSILSTSIAMFHLYTGAFGIFDALIQRPVHLLLLVTLCFCVYPFLGKSELKYRIIDLALVILSLSTLLYILVNHGRFMDTILYVDRPTFMDILFTIIAIALVLEATRRSIGKVLPLVGLIILIAGYLLATLQIAPWLNIPKIRDWWWVHAMFISTQGLWGVPTMVSATFIFLFVVLAALLEATKVGRFFLNFALSLVGRATGGPGKVAVISSSLFGTISGSAAANVYATGVFTIPTMKKFGFDKNFAGAVEVVASNGGQLLPPIMGAGAFVMAEFLGIPYVRVAAAAVIPALLYYLAAYFAVHAEAMKKGLLGLPADQAKPLRITLRENLGQFVCFIVTISALVYMLIAGFSLYRAVFISILILLTLSILWKETRVGPRGIWNALDQASRNAIMIAMACGVASIIVGVLTLTGLGVMFSKILIDISHGNIYILLISAAFFAIILGMGMPTTAAYILAASLIAPALIVSGVEKLPAHFFIFTFATYSAITPPVALAAFAAANISGGDPIKIAFTAMKMVLPSFIIPVRYVLHPAILLFGTPLEIVLDTIFLIIAVLAIEAALFSWPIKNTFSRASFFIGSLLIILPVGVASSIEVSRIVADLLGLAVISAGLIPALMRRRQ</sequence>
<name>A0A7C4S5H0_9EURY</name>
<dbReference type="PANTHER" id="PTHR43849">
    <property type="entry name" value="BLL3936 PROTEIN"/>
    <property type="match status" value="1"/>
</dbReference>
<feature type="transmembrane region" description="Helical" evidence="1">
    <location>
        <begin position="7"/>
        <end position="32"/>
    </location>
</feature>
<feature type="transmembrane region" description="Helical" evidence="1">
    <location>
        <begin position="38"/>
        <end position="56"/>
    </location>
</feature>
<evidence type="ECO:0000259" key="2">
    <source>
        <dbReference type="Pfam" id="PF06808"/>
    </source>
</evidence>
<feature type="transmembrane region" description="Helical" evidence="1">
    <location>
        <begin position="529"/>
        <end position="548"/>
    </location>
</feature>
<feature type="transmembrane region" description="Helical" evidence="1">
    <location>
        <begin position="168"/>
        <end position="191"/>
    </location>
</feature>
<evidence type="ECO:0000313" key="3">
    <source>
        <dbReference type="EMBL" id="HGU59307.1"/>
    </source>
</evidence>
<keyword evidence="1" id="KW-0812">Transmembrane</keyword>
<dbReference type="EMBL" id="DTAK01000022">
    <property type="protein sequence ID" value="HGU59307.1"/>
    <property type="molecule type" value="Genomic_DNA"/>
</dbReference>
<dbReference type="Pfam" id="PF06808">
    <property type="entry name" value="DctM"/>
    <property type="match status" value="1"/>
</dbReference>
<evidence type="ECO:0000256" key="1">
    <source>
        <dbReference type="SAM" id="Phobius"/>
    </source>
</evidence>
<feature type="transmembrane region" description="Helical" evidence="1">
    <location>
        <begin position="365"/>
        <end position="382"/>
    </location>
</feature>
<keyword evidence="1" id="KW-1133">Transmembrane helix</keyword>
<dbReference type="InterPro" id="IPR010656">
    <property type="entry name" value="DctM"/>
</dbReference>
<feature type="domain" description="TRAP C4-dicarboxylate transport system permease DctM subunit" evidence="2">
    <location>
        <begin position="109"/>
        <end position="535"/>
    </location>
</feature>
<comment type="caution">
    <text evidence="3">The sequence shown here is derived from an EMBL/GenBank/DDBJ whole genome shotgun (WGS) entry which is preliminary data.</text>
</comment>
<dbReference type="InterPro" id="IPR011853">
    <property type="entry name" value="TRAP_DctM-Dct_fused"/>
</dbReference>
<feature type="transmembrane region" description="Helical" evidence="1">
    <location>
        <begin position="68"/>
        <end position="88"/>
    </location>
</feature>
<keyword evidence="1" id="KW-0472">Membrane</keyword>
<feature type="transmembrane region" description="Helical" evidence="1">
    <location>
        <begin position="295"/>
        <end position="313"/>
    </location>
</feature>
<feature type="transmembrane region" description="Helical" evidence="1">
    <location>
        <begin position="124"/>
        <end position="148"/>
    </location>
</feature>
<protein>
    <submittedName>
        <fullName evidence="3">TRAP transporter fused permease subunit</fullName>
    </submittedName>
</protein>
<feature type="transmembrane region" description="Helical" evidence="1">
    <location>
        <begin position="464"/>
        <end position="481"/>
    </location>
</feature>
<feature type="transmembrane region" description="Helical" evidence="1">
    <location>
        <begin position="100"/>
        <end position="117"/>
    </location>
</feature>
<feature type="transmembrane region" description="Helical" evidence="1">
    <location>
        <begin position="487"/>
        <end position="508"/>
    </location>
</feature>
<gene>
    <name evidence="3" type="ORF">ENT89_03860</name>
</gene>
<feature type="transmembrane region" description="Helical" evidence="1">
    <location>
        <begin position="341"/>
        <end position="359"/>
    </location>
</feature>